<name>A0A016TGF8_9BILA</name>
<reference evidence="2" key="1">
    <citation type="journal article" date="2015" name="Nat. Genet.">
        <title>The genome and transcriptome of the zoonotic hookworm Ancylostoma ceylanicum identify infection-specific gene families.</title>
        <authorList>
            <person name="Schwarz E.M."/>
            <person name="Hu Y."/>
            <person name="Antoshechkin I."/>
            <person name="Miller M.M."/>
            <person name="Sternberg P.W."/>
            <person name="Aroian R.V."/>
        </authorList>
    </citation>
    <scope>NUCLEOTIDE SEQUENCE</scope>
    <source>
        <strain evidence="2">HY135</strain>
    </source>
</reference>
<dbReference type="Proteomes" id="UP000024635">
    <property type="component" value="Unassembled WGS sequence"/>
</dbReference>
<evidence type="ECO:0000313" key="2">
    <source>
        <dbReference type="Proteomes" id="UP000024635"/>
    </source>
</evidence>
<evidence type="ECO:0000313" key="1">
    <source>
        <dbReference type="EMBL" id="EYC01678.1"/>
    </source>
</evidence>
<accession>A0A016TGF8</accession>
<comment type="caution">
    <text evidence="1">The sequence shown here is derived from an EMBL/GenBank/DDBJ whole genome shotgun (WGS) entry which is preliminary data.</text>
</comment>
<organism evidence="1 2">
    <name type="scientific">Ancylostoma ceylanicum</name>
    <dbReference type="NCBI Taxonomy" id="53326"/>
    <lineage>
        <taxon>Eukaryota</taxon>
        <taxon>Metazoa</taxon>
        <taxon>Ecdysozoa</taxon>
        <taxon>Nematoda</taxon>
        <taxon>Chromadorea</taxon>
        <taxon>Rhabditida</taxon>
        <taxon>Rhabditina</taxon>
        <taxon>Rhabditomorpha</taxon>
        <taxon>Strongyloidea</taxon>
        <taxon>Ancylostomatidae</taxon>
        <taxon>Ancylostomatinae</taxon>
        <taxon>Ancylostoma</taxon>
    </lineage>
</organism>
<sequence length="133" mass="15471">MDARASNVSIQYKLPSSTRKKQLTVDKSRIHNWNSAFRLKCRFLTQKEAVIVYSNGGEFWWKDHELRRGHFQSILSMLGSAQPICLPSVCKCISIHFLANICIYSASESSTERDRYISFVIRPDRTPMQYNYT</sequence>
<dbReference type="AlphaFoldDB" id="A0A016TGF8"/>
<gene>
    <name evidence="1" type="primary">Acey_s0105.g3685</name>
    <name evidence="1" type="ORF">Y032_0105g3685</name>
</gene>
<proteinExistence type="predicted"/>
<keyword evidence="2" id="KW-1185">Reference proteome</keyword>
<protein>
    <submittedName>
        <fullName evidence="1">Uncharacterized protein</fullName>
    </submittedName>
</protein>
<dbReference type="EMBL" id="JARK01001441">
    <property type="protein sequence ID" value="EYC01678.1"/>
    <property type="molecule type" value="Genomic_DNA"/>
</dbReference>